<evidence type="ECO:0000256" key="1">
    <source>
        <dbReference type="SAM" id="MobiDB-lite"/>
    </source>
</evidence>
<dbReference type="HOGENOM" id="CLU_1377758_0_0_1"/>
<feature type="compositionally biased region" description="Polar residues" evidence="1">
    <location>
        <begin position="128"/>
        <end position="138"/>
    </location>
</feature>
<dbReference type="Proteomes" id="UP000001631">
    <property type="component" value="Unassembled WGS sequence"/>
</dbReference>
<organism evidence="3 4">
    <name type="scientific">Ajellomyces capsulatus (strain G186AR / H82 / ATCC MYA-2454 / RMSCC 2432)</name>
    <name type="common">Darling's disease fungus</name>
    <name type="synonym">Histoplasma capsulatum</name>
    <dbReference type="NCBI Taxonomy" id="447093"/>
    <lineage>
        <taxon>Eukaryota</taxon>
        <taxon>Fungi</taxon>
        <taxon>Dikarya</taxon>
        <taxon>Ascomycota</taxon>
        <taxon>Pezizomycotina</taxon>
        <taxon>Eurotiomycetes</taxon>
        <taxon>Eurotiomycetidae</taxon>
        <taxon>Onygenales</taxon>
        <taxon>Ajellomycetaceae</taxon>
        <taxon>Histoplasma</taxon>
    </lineage>
</organism>
<sequence length="198" mass="22399">MSEPGTEGRVLVNREVAINCTVQHQQGTAGKSEMKEGVPVNGRKKTKQPRMEAQVIYFYYFYYFLLFYFSLFFPLWRNWRTGHKGRWIKRVKKASRSALGSRNQYVAGVVQDALSSAKEHTAAGVPASSKSAHPNPTRGSPIDGRVADKGHRWRAGRQPGRQLGRVCWAGGDWGLAQRNPRKEQAERPVAARTRSDWL</sequence>
<evidence type="ECO:0000313" key="4">
    <source>
        <dbReference type="Proteomes" id="UP000001631"/>
    </source>
</evidence>
<accession>C0NJF0</accession>
<dbReference type="AlphaFoldDB" id="C0NJF0"/>
<keyword evidence="4" id="KW-1185">Reference proteome</keyword>
<keyword evidence="2" id="KW-1133">Transmembrane helix</keyword>
<dbReference type="RefSeq" id="XP_045288472.1">
    <property type="nucleotide sequence ID" value="XM_045430329.1"/>
</dbReference>
<feature type="region of interest" description="Disordered" evidence="1">
    <location>
        <begin position="120"/>
        <end position="156"/>
    </location>
</feature>
<dbReference type="InParanoid" id="C0NJF0"/>
<feature type="region of interest" description="Disordered" evidence="1">
    <location>
        <begin position="173"/>
        <end position="198"/>
    </location>
</feature>
<dbReference type="GeneID" id="69036296"/>
<proteinExistence type="predicted"/>
<name>C0NJF0_AJECG</name>
<keyword evidence="2" id="KW-0812">Transmembrane</keyword>
<evidence type="ECO:0000256" key="2">
    <source>
        <dbReference type="SAM" id="Phobius"/>
    </source>
</evidence>
<reference evidence="3" key="1">
    <citation type="submission" date="2009-02" db="EMBL/GenBank/DDBJ databases">
        <title>The Genome Sequence of Ajellomyces capsulatus strain G186AR.</title>
        <authorList>
            <consortium name="The Broad Institute Genome Sequencing Platform"/>
            <person name="Champion M."/>
            <person name="Cuomo C."/>
            <person name="Ma L.-J."/>
            <person name="Henn M.R."/>
            <person name="Sil A."/>
            <person name="Goldman B."/>
            <person name="Young S.K."/>
            <person name="Kodira C.D."/>
            <person name="Zeng Q."/>
            <person name="Koehrsen M."/>
            <person name="Alvarado L."/>
            <person name="Berlin A."/>
            <person name="Borenstein D."/>
            <person name="Chen Z."/>
            <person name="Engels R."/>
            <person name="Freedman E."/>
            <person name="Gellesch M."/>
            <person name="Goldberg J."/>
            <person name="Griggs A."/>
            <person name="Gujja S."/>
            <person name="Heiman D."/>
            <person name="Hepburn T."/>
            <person name="Howarth C."/>
            <person name="Jen D."/>
            <person name="Larson L."/>
            <person name="Lewis B."/>
            <person name="Mehta T."/>
            <person name="Park D."/>
            <person name="Pearson M."/>
            <person name="Roberts A."/>
            <person name="Saif S."/>
            <person name="Shea T."/>
            <person name="Shenoy N."/>
            <person name="Sisk P."/>
            <person name="Stolte C."/>
            <person name="Sykes S."/>
            <person name="Walk T."/>
            <person name="White J."/>
            <person name="Yandava C."/>
            <person name="Klein B."/>
            <person name="McEwen J.G."/>
            <person name="Puccia R."/>
            <person name="Goldman G.H."/>
            <person name="Felipe M.S."/>
            <person name="Nino-Vega G."/>
            <person name="San-Blas G."/>
            <person name="Taylor J."/>
            <person name="Mendoza L."/>
            <person name="Galagan J."/>
            <person name="Nusbaum C."/>
            <person name="Birren B."/>
        </authorList>
    </citation>
    <scope>NUCLEOTIDE SEQUENCE</scope>
    <source>
        <strain evidence="3">G186AR</strain>
    </source>
</reference>
<dbReference type="EMBL" id="GG663366">
    <property type="protein sequence ID" value="EEH07991.1"/>
    <property type="molecule type" value="Genomic_DNA"/>
</dbReference>
<keyword evidence="2" id="KW-0472">Membrane</keyword>
<protein>
    <submittedName>
        <fullName evidence="3">Uncharacterized protein</fullName>
    </submittedName>
</protein>
<feature type="transmembrane region" description="Helical" evidence="2">
    <location>
        <begin position="57"/>
        <end position="76"/>
    </location>
</feature>
<gene>
    <name evidence="3" type="ORF">HCBG_03280</name>
</gene>
<evidence type="ECO:0000313" key="3">
    <source>
        <dbReference type="EMBL" id="EEH07991.1"/>
    </source>
</evidence>